<feature type="compositionally biased region" description="Low complexity" evidence="2">
    <location>
        <begin position="302"/>
        <end position="313"/>
    </location>
</feature>
<dbReference type="Gene3D" id="4.10.60.10">
    <property type="entry name" value="Zinc finger, CCHC-type"/>
    <property type="match status" value="1"/>
</dbReference>
<keyword evidence="1" id="KW-0863">Zinc-finger</keyword>
<dbReference type="GeneID" id="112453828"/>
<dbReference type="Pfam" id="PF03732">
    <property type="entry name" value="Retrotrans_gag"/>
    <property type="match status" value="1"/>
</dbReference>
<proteinExistence type="predicted"/>
<evidence type="ECO:0000259" key="3">
    <source>
        <dbReference type="PROSITE" id="PS50158"/>
    </source>
</evidence>
<evidence type="ECO:0000256" key="1">
    <source>
        <dbReference type="PROSITE-ProRule" id="PRU00047"/>
    </source>
</evidence>
<dbReference type="GO" id="GO:0003676">
    <property type="term" value="F:nucleic acid binding"/>
    <property type="evidence" value="ECO:0007669"/>
    <property type="project" value="InterPro"/>
</dbReference>
<accession>A0A6J1PLM4</accession>
<protein>
    <submittedName>
        <fullName evidence="5">Uncharacterized protein LOC112453828</fullName>
    </submittedName>
</protein>
<keyword evidence="4" id="KW-1185">Reference proteome</keyword>
<keyword evidence="1" id="KW-0479">Metal-binding</keyword>
<dbReference type="PANTHER" id="PTHR33223:SF6">
    <property type="entry name" value="CCHC-TYPE DOMAIN-CONTAINING PROTEIN"/>
    <property type="match status" value="1"/>
</dbReference>
<sequence>MTSWINRLSKAEVTAELEKLGIDPSGTLDALRARPRDFVIANPEYEYPAGEDDRKITMDDERRSIDSTTPDPAKVMDQIRKWGCHFDGKDPLAFLEQVEELRQGYGYSGDQLLLGLPELLRGDTLLWYRNSRAVWDSWDDFQRDFRNQFLPRRYRAQLSREIQGRFQKPEEPFHKYATALLTSMRRAGGYSADDQLERLYDNMSPGYKYYIRLDDITSLGDLHARAAEYEAIEEQNRERKAERKAPAATPAVASTTYNREECCWRCKQRGHTRLDCKRPAKKFCSRCGKDGVLTRDCHPTPGNAARAGGEAAASRTPPPSE</sequence>
<dbReference type="RefSeq" id="XP_024870557.1">
    <property type="nucleotide sequence ID" value="XM_025014789.1"/>
</dbReference>
<dbReference type="InterPro" id="IPR001878">
    <property type="entry name" value="Znf_CCHC"/>
</dbReference>
<evidence type="ECO:0000256" key="2">
    <source>
        <dbReference type="SAM" id="MobiDB-lite"/>
    </source>
</evidence>
<feature type="region of interest" description="Disordered" evidence="2">
    <location>
        <begin position="297"/>
        <end position="321"/>
    </location>
</feature>
<reference evidence="5" key="1">
    <citation type="submission" date="2025-08" db="UniProtKB">
        <authorList>
            <consortium name="RefSeq"/>
        </authorList>
    </citation>
    <scope>IDENTIFICATION</scope>
    <source>
        <tissue evidence="5">Whole body</tissue>
    </source>
</reference>
<dbReference type="InterPro" id="IPR036875">
    <property type="entry name" value="Znf_CCHC_sf"/>
</dbReference>
<dbReference type="Proteomes" id="UP000504618">
    <property type="component" value="Unplaced"/>
</dbReference>
<evidence type="ECO:0000313" key="4">
    <source>
        <dbReference type="Proteomes" id="UP000504618"/>
    </source>
</evidence>
<feature type="region of interest" description="Disordered" evidence="2">
    <location>
        <begin position="49"/>
        <end position="70"/>
    </location>
</feature>
<dbReference type="InterPro" id="IPR005162">
    <property type="entry name" value="Retrotrans_gag_dom"/>
</dbReference>
<feature type="compositionally biased region" description="Basic and acidic residues" evidence="2">
    <location>
        <begin position="51"/>
        <end position="65"/>
    </location>
</feature>
<dbReference type="SUPFAM" id="SSF57756">
    <property type="entry name" value="Retrovirus zinc finger-like domains"/>
    <property type="match status" value="1"/>
</dbReference>
<evidence type="ECO:0000313" key="5">
    <source>
        <dbReference type="RefSeq" id="XP_024870557.1"/>
    </source>
</evidence>
<organism evidence="4 5">
    <name type="scientific">Temnothorax curvispinosus</name>
    <dbReference type="NCBI Taxonomy" id="300111"/>
    <lineage>
        <taxon>Eukaryota</taxon>
        <taxon>Metazoa</taxon>
        <taxon>Ecdysozoa</taxon>
        <taxon>Arthropoda</taxon>
        <taxon>Hexapoda</taxon>
        <taxon>Insecta</taxon>
        <taxon>Pterygota</taxon>
        <taxon>Neoptera</taxon>
        <taxon>Endopterygota</taxon>
        <taxon>Hymenoptera</taxon>
        <taxon>Apocrita</taxon>
        <taxon>Aculeata</taxon>
        <taxon>Formicoidea</taxon>
        <taxon>Formicidae</taxon>
        <taxon>Myrmicinae</taxon>
        <taxon>Temnothorax</taxon>
    </lineage>
</organism>
<dbReference type="PROSITE" id="PS50158">
    <property type="entry name" value="ZF_CCHC"/>
    <property type="match status" value="1"/>
</dbReference>
<feature type="domain" description="CCHC-type" evidence="3">
    <location>
        <begin position="263"/>
        <end position="278"/>
    </location>
</feature>
<dbReference type="PANTHER" id="PTHR33223">
    <property type="entry name" value="CCHC-TYPE DOMAIN-CONTAINING PROTEIN"/>
    <property type="match status" value="1"/>
</dbReference>
<dbReference type="OrthoDB" id="7700824at2759"/>
<gene>
    <name evidence="5" type="primary">LOC112453828</name>
</gene>
<dbReference type="GO" id="GO:0008270">
    <property type="term" value="F:zinc ion binding"/>
    <property type="evidence" value="ECO:0007669"/>
    <property type="project" value="UniProtKB-KW"/>
</dbReference>
<name>A0A6J1PLM4_9HYME</name>
<dbReference type="AlphaFoldDB" id="A0A6J1PLM4"/>
<keyword evidence="1" id="KW-0862">Zinc</keyword>